<sequence>MTSTASLPDIVRADAGLVLMSEWTVGTPERQQAATATAMSAWDHLAWPDGLLSYSCLTSTDGDTLLHYSQWTDAAAHAGFKRSDPPERVQQIFAEVPGIERHGVVEYQRYRSLVLGDERPGCVVAVSFETDGHETARHFVDTLLDEQPGLAQRTDVEPPAGMLANHFHISTDGTRVVNYAEFADEDAHRRIVASDLRDGDDVPQLISTTPGLRLLGFKRFHRWRTR</sequence>
<comment type="caution">
    <text evidence="1">The sequence shown here is derived from an EMBL/GenBank/DDBJ whole genome shotgun (WGS) entry which is preliminary data.</text>
</comment>
<dbReference type="EMBL" id="SMKW01000030">
    <property type="protein sequence ID" value="TDD48370.1"/>
    <property type="molecule type" value="Genomic_DNA"/>
</dbReference>
<protein>
    <submittedName>
        <fullName evidence="1">Antibiotic biosynthesis monooxygenase</fullName>
    </submittedName>
</protein>
<dbReference type="Gene3D" id="3.30.70.100">
    <property type="match status" value="2"/>
</dbReference>
<accession>A0A4R4YUE7</accession>
<dbReference type="SUPFAM" id="SSF54909">
    <property type="entry name" value="Dimeric alpha+beta barrel"/>
    <property type="match status" value="2"/>
</dbReference>
<dbReference type="AlphaFoldDB" id="A0A4R4YUE7"/>
<dbReference type="Proteomes" id="UP000294947">
    <property type="component" value="Unassembled WGS sequence"/>
</dbReference>
<proteinExistence type="predicted"/>
<keyword evidence="1" id="KW-0503">Monooxygenase</keyword>
<dbReference type="OrthoDB" id="1493813at2"/>
<gene>
    <name evidence="1" type="ORF">E1288_22125</name>
</gene>
<organism evidence="1 2">
    <name type="scientific">Saccharopolyspora elongata</name>
    <dbReference type="NCBI Taxonomy" id="2530387"/>
    <lineage>
        <taxon>Bacteria</taxon>
        <taxon>Bacillati</taxon>
        <taxon>Actinomycetota</taxon>
        <taxon>Actinomycetes</taxon>
        <taxon>Pseudonocardiales</taxon>
        <taxon>Pseudonocardiaceae</taxon>
        <taxon>Saccharopolyspora</taxon>
    </lineage>
</organism>
<dbReference type="GO" id="GO:0004497">
    <property type="term" value="F:monooxygenase activity"/>
    <property type="evidence" value="ECO:0007669"/>
    <property type="project" value="UniProtKB-KW"/>
</dbReference>
<reference evidence="1 2" key="1">
    <citation type="submission" date="2019-03" db="EMBL/GenBank/DDBJ databases">
        <title>Draft genome sequences of novel Actinobacteria.</title>
        <authorList>
            <person name="Sahin N."/>
            <person name="Ay H."/>
            <person name="Saygin H."/>
        </authorList>
    </citation>
    <scope>NUCLEOTIDE SEQUENCE [LARGE SCALE GENOMIC DNA]</scope>
    <source>
        <strain evidence="1 2">7K502</strain>
    </source>
</reference>
<dbReference type="RefSeq" id="WP_132488027.1">
    <property type="nucleotide sequence ID" value="NZ_SMKW01000030.1"/>
</dbReference>
<evidence type="ECO:0000313" key="1">
    <source>
        <dbReference type="EMBL" id="TDD48370.1"/>
    </source>
</evidence>
<keyword evidence="1" id="KW-0560">Oxidoreductase</keyword>
<keyword evidence="2" id="KW-1185">Reference proteome</keyword>
<name>A0A4R4YUE7_9PSEU</name>
<dbReference type="InterPro" id="IPR011008">
    <property type="entry name" value="Dimeric_a/b-barrel"/>
</dbReference>
<evidence type="ECO:0000313" key="2">
    <source>
        <dbReference type="Proteomes" id="UP000294947"/>
    </source>
</evidence>